<dbReference type="OrthoDB" id="9893783at2"/>
<evidence type="ECO:0000313" key="2">
    <source>
        <dbReference type="Proteomes" id="UP000037515"/>
    </source>
</evidence>
<reference evidence="2" key="1">
    <citation type="submission" date="2015-08" db="EMBL/GenBank/DDBJ databases">
        <title>Vibrio galatheae sp. nov., a novel member of the Vibrionaceae family isolated from the Solomon Islands.</title>
        <authorList>
            <person name="Giubergia S."/>
            <person name="Machado H."/>
            <person name="Mateiu R.V."/>
            <person name="Gram L."/>
        </authorList>
    </citation>
    <scope>NUCLEOTIDE SEQUENCE [LARGE SCALE GENOMIC DNA]</scope>
    <source>
        <strain evidence="2">DSM 19584</strain>
    </source>
</reference>
<sequence length="123" mass="13246">MLNLKNVKIDRCGTGISAPKDAHINADGLEITNTQKAIELRDPPNLMKSLGLPENTPPEYLIDAMKILEGNQDLPSNERIDSLQKSSLLQWLGTSADLVTIGTVLLSAQAQGLISSALERLLG</sequence>
<protein>
    <submittedName>
        <fullName evidence="1">Uncharacterized protein</fullName>
    </submittedName>
</protein>
<dbReference type="AlphaFoldDB" id="A0A0M0HJ41"/>
<dbReference type="EMBL" id="LHPJ01000041">
    <property type="protein sequence ID" value="KOO01808.1"/>
    <property type="molecule type" value="Genomic_DNA"/>
</dbReference>
<evidence type="ECO:0000313" key="1">
    <source>
        <dbReference type="EMBL" id="KOO01808.1"/>
    </source>
</evidence>
<name>A0A0M0HJ41_VIBNE</name>
<accession>A0A0M0HJ41</accession>
<keyword evidence="2" id="KW-1185">Reference proteome</keyword>
<dbReference type="Proteomes" id="UP000037515">
    <property type="component" value="Unassembled WGS sequence"/>
</dbReference>
<proteinExistence type="predicted"/>
<gene>
    <name evidence="1" type="ORF">AKJ17_18610</name>
</gene>
<organism evidence="1 2">
    <name type="scientific">Vibrio nereis</name>
    <dbReference type="NCBI Taxonomy" id="693"/>
    <lineage>
        <taxon>Bacteria</taxon>
        <taxon>Pseudomonadati</taxon>
        <taxon>Pseudomonadota</taxon>
        <taxon>Gammaproteobacteria</taxon>
        <taxon>Vibrionales</taxon>
        <taxon>Vibrionaceae</taxon>
        <taxon>Vibrio</taxon>
    </lineage>
</organism>
<dbReference type="PATRIC" id="fig|693.5.peg.3793"/>
<comment type="caution">
    <text evidence="1">The sequence shown here is derived from an EMBL/GenBank/DDBJ whole genome shotgun (WGS) entry which is preliminary data.</text>
</comment>
<dbReference type="RefSeq" id="WP_053397280.1">
    <property type="nucleotide sequence ID" value="NZ_LHPJ01000041.1"/>
</dbReference>